<feature type="domain" description="Tape measure protein N-terminal" evidence="1">
    <location>
        <begin position="47"/>
        <end position="228"/>
    </location>
</feature>
<keyword evidence="3" id="KW-1185">Reference proteome</keyword>
<dbReference type="InterPro" id="IPR013491">
    <property type="entry name" value="Tape_meas_N"/>
</dbReference>
<dbReference type="Pfam" id="PF20155">
    <property type="entry name" value="TMP_3"/>
    <property type="match status" value="1"/>
</dbReference>
<dbReference type="EMBL" id="JACHIF010000002">
    <property type="protein sequence ID" value="MBB5037106.1"/>
    <property type="molecule type" value="Genomic_DNA"/>
</dbReference>
<reference evidence="2 3" key="1">
    <citation type="submission" date="2020-08" db="EMBL/GenBank/DDBJ databases">
        <title>Genomic Encyclopedia of Type Strains, Phase IV (KMG-IV): sequencing the most valuable type-strain genomes for metagenomic binning, comparative biology and taxonomic classification.</title>
        <authorList>
            <person name="Goeker M."/>
        </authorList>
    </citation>
    <scope>NUCLEOTIDE SEQUENCE [LARGE SCALE GENOMIC DNA]</scope>
    <source>
        <strain evidence="2 3">DSM 12251</strain>
    </source>
</reference>
<evidence type="ECO:0000313" key="3">
    <source>
        <dbReference type="Proteomes" id="UP000534294"/>
    </source>
</evidence>
<organism evidence="2 3">
    <name type="scientific">Prosthecobacter dejongeii</name>
    <dbReference type="NCBI Taxonomy" id="48465"/>
    <lineage>
        <taxon>Bacteria</taxon>
        <taxon>Pseudomonadati</taxon>
        <taxon>Verrucomicrobiota</taxon>
        <taxon>Verrucomicrobiia</taxon>
        <taxon>Verrucomicrobiales</taxon>
        <taxon>Verrucomicrobiaceae</taxon>
        <taxon>Prosthecobacter</taxon>
    </lineage>
</organism>
<comment type="caution">
    <text evidence="2">The sequence shown here is derived from an EMBL/GenBank/DDBJ whole genome shotgun (WGS) entry which is preliminary data.</text>
</comment>
<proteinExistence type="predicted"/>
<dbReference type="RefSeq" id="WP_184206666.1">
    <property type="nucleotide sequence ID" value="NZ_JACHIF010000002.1"/>
</dbReference>
<accession>A0A7W7YJ60</accession>
<dbReference type="AlphaFoldDB" id="A0A7W7YJ60"/>
<evidence type="ECO:0000313" key="2">
    <source>
        <dbReference type="EMBL" id="MBB5037106.1"/>
    </source>
</evidence>
<protein>
    <submittedName>
        <fullName evidence="2">Tape measure domain-containing protein</fullName>
    </submittedName>
</protein>
<gene>
    <name evidence="2" type="ORF">HNQ64_001348</name>
</gene>
<evidence type="ECO:0000259" key="1">
    <source>
        <dbReference type="Pfam" id="PF20155"/>
    </source>
</evidence>
<dbReference type="Proteomes" id="UP000534294">
    <property type="component" value="Unassembled WGS sequence"/>
</dbReference>
<dbReference type="NCBIfam" id="TIGR02675">
    <property type="entry name" value="tape_meas_nterm"/>
    <property type="match status" value="1"/>
</dbReference>
<sequence>MPDLSYTLGLDSSGFAGTVSSAIGVLGSLDLAINLVNRAARVMASSFEKAASMESVETAIGTILKDANLTKDVMSELKRIGAETPFEMSDLAPAARALLGAGTAAKDLGKQIKMLGDVASGADTDLGGLVSIFNQIRGKGTLATEEFLQLAERGVAGLREEIAKFKGINVNEVGDALTKGAVSAKDFENILGRMTGNGGAYFASMSRQSETFAGKLSTLSDAWSSLQVAFAAPINEALKPIMDDLTSLGGIIEPVFAAVGGQVAEVISSFREFILQINEGAGGVDALTSSFGDLLGTVDELIKIPFGAIADGMPELGMALLTALLPALQMLDAKLGAIVLHFASDMANGMADVLRAMGDETWMDFGAFTAAADTLSGTASNLEKGAGREELRADSVQLKSGFDPAKALLNEGMRDILDGLVSRGRAFNQGMTGGAEALPDVSVSEDLFTRLANAAAPGIAQPFADAGMQSSSPQDVQQSLVRLDAILNELQRLNTF</sequence>
<name>A0A7W7YJ60_9BACT</name>